<dbReference type="InterPro" id="IPR012932">
    <property type="entry name" value="VKOR"/>
</dbReference>
<keyword evidence="6" id="KW-0560">Oxidoreductase</keyword>
<comment type="caution">
    <text evidence="14">The sequence shown here is derived from an EMBL/GenBank/DDBJ whole genome shotgun (WGS) entry which is preliminary data.</text>
</comment>
<dbReference type="Pfam" id="PF13462">
    <property type="entry name" value="Thioredoxin_4"/>
    <property type="match status" value="1"/>
</dbReference>
<evidence type="ECO:0000256" key="2">
    <source>
        <dbReference type="ARBA" id="ARBA00006214"/>
    </source>
</evidence>
<dbReference type="GO" id="GO:0008233">
    <property type="term" value="F:peptidase activity"/>
    <property type="evidence" value="ECO:0007669"/>
    <property type="project" value="InterPro"/>
</dbReference>
<dbReference type="InterPro" id="IPR036249">
    <property type="entry name" value="Thioredoxin-like_sf"/>
</dbReference>
<keyword evidence="9" id="KW-0676">Redox-active center</keyword>
<reference evidence="14 15" key="1">
    <citation type="submission" date="2018-08" db="EMBL/GenBank/DDBJ databases">
        <title>A genome reference for cultivated species of the human gut microbiota.</title>
        <authorList>
            <person name="Zou Y."/>
            <person name="Xue W."/>
            <person name="Luo G."/>
        </authorList>
    </citation>
    <scope>NUCLEOTIDE SEQUENCE [LARGE SCALE GENOMIC DNA]</scope>
    <source>
        <strain evidence="14 15">AM27-17</strain>
    </source>
</reference>
<dbReference type="CDD" id="cd12921">
    <property type="entry name" value="VKOR_4"/>
    <property type="match status" value="1"/>
</dbReference>
<evidence type="ECO:0000259" key="11">
    <source>
        <dbReference type="Pfam" id="PF03412"/>
    </source>
</evidence>
<feature type="domain" description="Thioredoxin-like fold" evidence="13">
    <location>
        <begin position="364"/>
        <end position="509"/>
    </location>
</feature>
<evidence type="ECO:0000256" key="10">
    <source>
        <dbReference type="SAM" id="Phobius"/>
    </source>
</evidence>
<dbReference type="AlphaFoldDB" id="A0A414LFW5"/>
<evidence type="ECO:0000256" key="4">
    <source>
        <dbReference type="ARBA" id="ARBA00022719"/>
    </source>
</evidence>
<dbReference type="Pfam" id="PF03412">
    <property type="entry name" value="Peptidase_C39"/>
    <property type="match status" value="1"/>
</dbReference>
<dbReference type="GO" id="GO:0006508">
    <property type="term" value="P:proteolysis"/>
    <property type="evidence" value="ECO:0007669"/>
    <property type="project" value="InterPro"/>
</dbReference>
<dbReference type="Gene3D" id="3.40.30.10">
    <property type="entry name" value="Glutaredoxin"/>
    <property type="match status" value="1"/>
</dbReference>
<keyword evidence="4" id="KW-0874">Quinone</keyword>
<keyword evidence="5 10" id="KW-1133">Transmembrane helix</keyword>
<dbReference type="EMBL" id="QSKV01000003">
    <property type="protein sequence ID" value="RHE93537.1"/>
    <property type="molecule type" value="Genomic_DNA"/>
</dbReference>
<evidence type="ECO:0000256" key="6">
    <source>
        <dbReference type="ARBA" id="ARBA00023002"/>
    </source>
</evidence>
<comment type="subcellular location">
    <subcellularLocation>
        <location evidence="1">Membrane</location>
        <topology evidence="1">Multi-pass membrane protein</topology>
    </subcellularLocation>
</comment>
<protein>
    <recommendedName>
        <fullName evidence="16">Vitamin K epoxide reductase family protein</fullName>
    </recommendedName>
</protein>
<dbReference type="InterPro" id="IPR005074">
    <property type="entry name" value="Peptidase_C39"/>
</dbReference>
<feature type="transmembrane region" description="Helical" evidence="10">
    <location>
        <begin position="244"/>
        <end position="261"/>
    </location>
</feature>
<evidence type="ECO:0000259" key="13">
    <source>
        <dbReference type="Pfam" id="PF13462"/>
    </source>
</evidence>
<organism evidence="14 15">
    <name type="scientific">Bacteroides intestinalis</name>
    <dbReference type="NCBI Taxonomy" id="329854"/>
    <lineage>
        <taxon>Bacteria</taxon>
        <taxon>Pseudomonadati</taxon>
        <taxon>Bacteroidota</taxon>
        <taxon>Bacteroidia</taxon>
        <taxon>Bacteroidales</taxon>
        <taxon>Bacteroidaceae</taxon>
        <taxon>Bacteroides</taxon>
    </lineage>
</organism>
<dbReference type="Pfam" id="PF07884">
    <property type="entry name" value="VKOR"/>
    <property type="match status" value="1"/>
</dbReference>
<feature type="transmembrane region" description="Helical" evidence="10">
    <location>
        <begin position="273"/>
        <end position="291"/>
    </location>
</feature>
<evidence type="ECO:0000256" key="3">
    <source>
        <dbReference type="ARBA" id="ARBA00022692"/>
    </source>
</evidence>
<evidence type="ECO:0000313" key="14">
    <source>
        <dbReference type="EMBL" id="RHE93537.1"/>
    </source>
</evidence>
<keyword evidence="8" id="KW-1015">Disulfide bond</keyword>
<gene>
    <name evidence="14" type="ORF">DW712_05520</name>
</gene>
<keyword evidence="3 10" id="KW-0812">Transmembrane</keyword>
<dbReference type="Gene3D" id="1.20.1440.130">
    <property type="entry name" value="VKOR domain"/>
    <property type="match status" value="1"/>
</dbReference>
<dbReference type="SUPFAM" id="SSF52833">
    <property type="entry name" value="Thioredoxin-like"/>
    <property type="match status" value="1"/>
</dbReference>
<feature type="transmembrane region" description="Helical" evidence="10">
    <location>
        <begin position="134"/>
        <end position="152"/>
    </location>
</feature>
<dbReference type="GO" id="GO:0048038">
    <property type="term" value="F:quinone binding"/>
    <property type="evidence" value="ECO:0007669"/>
    <property type="project" value="UniProtKB-KW"/>
</dbReference>
<dbReference type="RefSeq" id="WP_118221181.1">
    <property type="nucleotide sequence ID" value="NZ_JADNIJ010000005.1"/>
</dbReference>
<dbReference type="Gene3D" id="3.90.70.10">
    <property type="entry name" value="Cysteine proteinases"/>
    <property type="match status" value="1"/>
</dbReference>
<sequence length="517" mass="59856">MKTLLSTYLHELHIPFTRSYADKLFAEHPHRYNLYGLSDMLSVYKIENAGIQVEDKDLRELASPFVAHVSNDFVVVKQMSDQGVDYIWREKEISVSVDEFKKLWSGIALVAEPGESSREPEYEKHRKTAFFNSVQKIGVIMILVILLVLGSWEHHLFSSVTDGFLLFINLAGAGVSFLLLLKQGKVQSEYTDKICSLFKQGDCNSVLESDAAKLWGMFSWSEIGLGYFISSLTLVVFYPQWMPYLMLVNLLSLPYTGWSVWYQYKVAKQWCPLCLSVLLLLWMTAIVNVFGQWRLPTFEIQDMLSVAILYLLPFLSLHLLSERWFRSEQLENVKYELNNLKASDSVFLSQLELQPHYDVNPAISQIVWGCPQAKLRITLLTNPHCNPCAQMHKRIGALLKEMGDKVCVQYIFSSFNKELEKSARFLLAVYQQENHERAEAIYNDWFAGKKYLGETYILTFDYDLESVEVNRELSKHKEWQFENRLTATPTVLINGYQLPDSYKVEDMRHFGDLNINK</sequence>
<dbReference type="InterPro" id="IPR038354">
    <property type="entry name" value="VKOR_sf"/>
</dbReference>
<dbReference type="GO" id="GO:0016491">
    <property type="term" value="F:oxidoreductase activity"/>
    <property type="evidence" value="ECO:0007669"/>
    <property type="project" value="UniProtKB-KW"/>
</dbReference>
<proteinExistence type="inferred from homology"/>
<evidence type="ECO:0000256" key="8">
    <source>
        <dbReference type="ARBA" id="ARBA00023157"/>
    </source>
</evidence>
<feature type="transmembrane region" description="Helical" evidence="10">
    <location>
        <begin position="164"/>
        <end position="181"/>
    </location>
</feature>
<evidence type="ECO:0000259" key="12">
    <source>
        <dbReference type="Pfam" id="PF07884"/>
    </source>
</evidence>
<evidence type="ECO:0000313" key="15">
    <source>
        <dbReference type="Proteomes" id="UP000285650"/>
    </source>
</evidence>
<dbReference type="InterPro" id="IPR012336">
    <property type="entry name" value="Thioredoxin-like_fold"/>
</dbReference>
<name>A0A414LFW5_9BACE</name>
<comment type="similarity">
    <text evidence="2">Belongs to the VKOR family.</text>
</comment>
<dbReference type="GO" id="GO:0016020">
    <property type="term" value="C:membrane"/>
    <property type="evidence" value="ECO:0007669"/>
    <property type="project" value="UniProtKB-SubCell"/>
</dbReference>
<keyword evidence="7 10" id="KW-0472">Membrane</keyword>
<feature type="domain" description="Peptidase C39" evidence="11">
    <location>
        <begin position="29"/>
        <end position="115"/>
    </location>
</feature>
<evidence type="ECO:0000256" key="9">
    <source>
        <dbReference type="ARBA" id="ARBA00023284"/>
    </source>
</evidence>
<feature type="transmembrane region" description="Helical" evidence="10">
    <location>
        <begin position="303"/>
        <end position="320"/>
    </location>
</feature>
<dbReference type="GO" id="GO:0005524">
    <property type="term" value="F:ATP binding"/>
    <property type="evidence" value="ECO:0007669"/>
    <property type="project" value="InterPro"/>
</dbReference>
<dbReference type="Proteomes" id="UP000285650">
    <property type="component" value="Unassembled WGS sequence"/>
</dbReference>
<feature type="transmembrane region" description="Helical" evidence="10">
    <location>
        <begin position="214"/>
        <end position="238"/>
    </location>
</feature>
<evidence type="ECO:0008006" key="16">
    <source>
        <dbReference type="Google" id="ProtNLM"/>
    </source>
</evidence>
<feature type="domain" description="Vitamin K epoxide reductase" evidence="12">
    <location>
        <begin position="165"/>
        <end position="288"/>
    </location>
</feature>
<evidence type="ECO:0000256" key="1">
    <source>
        <dbReference type="ARBA" id="ARBA00004141"/>
    </source>
</evidence>
<evidence type="ECO:0000256" key="5">
    <source>
        <dbReference type="ARBA" id="ARBA00022989"/>
    </source>
</evidence>
<evidence type="ECO:0000256" key="7">
    <source>
        <dbReference type="ARBA" id="ARBA00023136"/>
    </source>
</evidence>
<accession>A0A414LFW5</accession>